<dbReference type="KEGG" id="smo:SELMODRAFT_68683"/>
<feature type="non-terminal residue" evidence="2">
    <location>
        <position position="188"/>
    </location>
</feature>
<dbReference type="eggNOG" id="ENOG502QQYC">
    <property type="taxonomic scope" value="Eukaryota"/>
</dbReference>
<dbReference type="OMA" id="IVWGLIK"/>
<feature type="signal peptide" evidence="1">
    <location>
        <begin position="1"/>
        <end position="24"/>
    </location>
</feature>
<sequence length="188" mass="20305">TISSRLFLAIVLFQLPLFRVPCQAGVCTNPLELTAVQMASSKATPLWLVKSLLLPGACVRGLITDLSLPSWDKILEQYNITETSSPGLDLLRLEVIAGSYFAVAGALVGVFKHGRMSMFGMLLIAWGLIKEGILHKNPSSGTQVHANPAFIVAVALGFLSVKYDFQKVQTLARPVVNPLKSSAKSKLK</sequence>
<dbReference type="InParanoid" id="D8QWM8"/>
<keyword evidence="3" id="KW-1185">Reference proteome</keyword>
<gene>
    <name evidence="2" type="ORF">SELMODRAFT_68683</name>
</gene>
<evidence type="ECO:0000313" key="2">
    <source>
        <dbReference type="EMBL" id="EFJ35666.1"/>
    </source>
</evidence>
<protein>
    <submittedName>
        <fullName evidence="2">Uncharacterized protein</fullName>
    </submittedName>
</protein>
<dbReference type="EMBL" id="GL377568">
    <property type="protein sequence ID" value="EFJ35666.1"/>
    <property type="molecule type" value="Genomic_DNA"/>
</dbReference>
<dbReference type="OrthoDB" id="2016444at2759"/>
<dbReference type="PANTHER" id="PTHR35288">
    <property type="entry name" value="TAIL FIBER"/>
    <property type="match status" value="1"/>
</dbReference>
<feature type="chain" id="PRO_5003121295" evidence="1">
    <location>
        <begin position="25"/>
        <end position="188"/>
    </location>
</feature>
<dbReference type="FunCoup" id="D8QWM8">
    <property type="interactions" value="1227"/>
</dbReference>
<dbReference type="Proteomes" id="UP000001514">
    <property type="component" value="Unassembled WGS sequence"/>
</dbReference>
<reference evidence="2 3" key="1">
    <citation type="journal article" date="2011" name="Science">
        <title>The Selaginella genome identifies genetic changes associated with the evolution of vascular plants.</title>
        <authorList>
            <person name="Banks J.A."/>
            <person name="Nishiyama T."/>
            <person name="Hasebe M."/>
            <person name="Bowman J.L."/>
            <person name="Gribskov M."/>
            <person name="dePamphilis C."/>
            <person name="Albert V.A."/>
            <person name="Aono N."/>
            <person name="Aoyama T."/>
            <person name="Ambrose B.A."/>
            <person name="Ashton N.W."/>
            <person name="Axtell M.J."/>
            <person name="Barker E."/>
            <person name="Barker M.S."/>
            <person name="Bennetzen J.L."/>
            <person name="Bonawitz N.D."/>
            <person name="Chapple C."/>
            <person name="Cheng C."/>
            <person name="Correa L.G."/>
            <person name="Dacre M."/>
            <person name="DeBarry J."/>
            <person name="Dreyer I."/>
            <person name="Elias M."/>
            <person name="Engstrom E.M."/>
            <person name="Estelle M."/>
            <person name="Feng L."/>
            <person name="Finet C."/>
            <person name="Floyd S.K."/>
            <person name="Frommer W.B."/>
            <person name="Fujita T."/>
            <person name="Gramzow L."/>
            <person name="Gutensohn M."/>
            <person name="Harholt J."/>
            <person name="Hattori M."/>
            <person name="Heyl A."/>
            <person name="Hirai T."/>
            <person name="Hiwatashi Y."/>
            <person name="Ishikawa M."/>
            <person name="Iwata M."/>
            <person name="Karol K.G."/>
            <person name="Koehler B."/>
            <person name="Kolukisaoglu U."/>
            <person name="Kubo M."/>
            <person name="Kurata T."/>
            <person name="Lalonde S."/>
            <person name="Li K."/>
            <person name="Li Y."/>
            <person name="Litt A."/>
            <person name="Lyons E."/>
            <person name="Manning G."/>
            <person name="Maruyama T."/>
            <person name="Michael T.P."/>
            <person name="Mikami K."/>
            <person name="Miyazaki S."/>
            <person name="Morinaga S."/>
            <person name="Murata T."/>
            <person name="Mueller-Roeber B."/>
            <person name="Nelson D.R."/>
            <person name="Obara M."/>
            <person name="Oguri Y."/>
            <person name="Olmstead R.G."/>
            <person name="Onodera N."/>
            <person name="Petersen B.L."/>
            <person name="Pils B."/>
            <person name="Prigge M."/>
            <person name="Rensing S.A."/>
            <person name="Riano-Pachon D.M."/>
            <person name="Roberts A.W."/>
            <person name="Sato Y."/>
            <person name="Scheller H.V."/>
            <person name="Schulz B."/>
            <person name="Schulz C."/>
            <person name="Shakirov E.V."/>
            <person name="Shibagaki N."/>
            <person name="Shinohara N."/>
            <person name="Shippen D.E."/>
            <person name="Soerensen I."/>
            <person name="Sotooka R."/>
            <person name="Sugimoto N."/>
            <person name="Sugita M."/>
            <person name="Sumikawa N."/>
            <person name="Tanurdzic M."/>
            <person name="Theissen G."/>
            <person name="Ulvskov P."/>
            <person name="Wakazuki S."/>
            <person name="Weng J.K."/>
            <person name="Willats W.W."/>
            <person name="Wipf D."/>
            <person name="Wolf P.G."/>
            <person name="Yang L."/>
            <person name="Zimmer A.D."/>
            <person name="Zhu Q."/>
            <person name="Mitros T."/>
            <person name="Hellsten U."/>
            <person name="Loque D."/>
            <person name="Otillar R."/>
            <person name="Salamov A."/>
            <person name="Schmutz J."/>
            <person name="Shapiro H."/>
            <person name="Lindquist E."/>
            <person name="Lucas S."/>
            <person name="Rokhsar D."/>
            <person name="Grigoriev I.V."/>
        </authorList>
    </citation>
    <scope>NUCLEOTIDE SEQUENCE [LARGE SCALE GENOMIC DNA]</scope>
</reference>
<evidence type="ECO:0000313" key="3">
    <source>
        <dbReference type="Proteomes" id="UP000001514"/>
    </source>
</evidence>
<dbReference type="PANTHER" id="PTHR35288:SF1">
    <property type="entry name" value="TAIL FIBER"/>
    <property type="match status" value="1"/>
</dbReference>
<name>D8QWM8_SELML</name>
<feature type="non-terminal residue" evidence="2">
    <location>
        <position position="1"/>
    </location>
</feature>
<dbReference type="AlphaFoldDB" id="D8QWM8"/>
<evidence type="ECO:0000256" key="1">
    <source>
        <dbReference type="SAM" id="SignalP"/>
    </source>
</evidence>
<organism evidence="3">
    <name type="scientific">Selaginella moellendorffii</name>
    <name type="common">Spikemoss</name>
    <dbReference type="NCBI Taxonomy" id="88036"/>
    <lineage>
        <taxon>Eukaryota</taxon>
        <taxon>Viridiplantae</taxon>
        <taxon>Streptophyta</taxon>
        <taxon>Embryophyta</taxon>
        <taxon>Tracheophyta</taxon>
        <taxon>Lycopodiopsida</taxon>
        <taxon>Selaginellales</taxon>
        <taxon>Selaginellaceae</taxon>
        <taxon>Selaginella</taxon>
    </lineage>
</organism>
<keyword evidence="1" id="KW-0732">Signal</keyword>
<dbReference type="HOGENOM" id="CLU_093298_0_0_1"/>
<proteinExistence type="predicted"/>
<accession>D8QWM8</accession>
<dbReference type="Gramene" id="EFJ35666">
    <property type="protein sequence ID" value="EFJ35666"/>
    <property type="gene ID" value="SELMODRAFT_68683"/>
</dbReference>